<dbReference type="GO" id="GO:0004459">
    <property type="term" value="F:L-lactate dehydrogenase (NAD+) activity"/>
    <property type="evidence" value="ECO:0007669"/>
    <property type="project" value="TreeGrafter"/>
</dbReference>
<comment type="caution">
    <text evidence="5">The sequence shown here is derived from an EMBL/GenBank/DDBJ whole genome shotgun (WGS) entry which is preliminary data.</text>
</comment>
<dbReference type="Gene3D" id="3.40.50.720">
    <property type="entry name" value="NAD(P)-binding Rossmann-like Domain"/>
    <property type="match status" value="1"/>
</dbReference>
<dbReference type="InterPro" id="IPR036291">
    <property type="entry name" value="NAD(P)-bd_dom_sf"/>
</dbReference>
<keyword evidence="2" id="KW-0520">NAD</keyword>
<reference evidence="5" key="1">
    <citation type="journal article" date="2014" name="Front. Microbiol.">
        <title>High frequency of phylogenetically diverse reductive dehalogenase-homologous genes in deep subseafloor sedimentary metagenomes.</title>
        <authorList>
            <person name="Kawai M."/>
            <person name="Futagami T."/>
            <person name="Toyoda A."/>
            <person name="Takaki Y."/>
            <person name="Nishi S."/>
            <person name="Hori S."/>
            <person name="Arai W."/>
            <person name="Tsubouchi T."/>
            <person name="Morono Y."/>
            <person name="Uchiyama I."/>
            <person name="Ito T."/>
            <person name="Fujiyama A."/>
            <person name="Inagaki F."/>
            <person name="Takami H."/>
        </authorList>
    </citation>
    <scope>NUCLEOTIDE SEQUENCE</scope>
    <source>
        <strain evidence="5">Expedition CK06-06</strain>
    </source>
</reference>
<accession>X1LGB6</accession>
<keyword evidence="1" id="KW-0560">Oxidoreductase</keyword>
<dbReference type="SUPFAM" id="SSF56327">
    <property type="entry name" value="LDH C-terminal domain-like"/>
    <property type="match status" value="1"/>
</dbReference>
<dbReference type="InterPro" id="IPR011275">
    <property type="entry name" value="Malate_DH_type3"/>
</dbReference>
<dbReference type="Pfam" id="PF02866">
    <property type="entry name" value="Ldh_1_C"/>
    <property type="match status" value="1"/>
</dbReference>
<evidence type="ECO:0000256" key="1">
    <source>
        <dbReference type="ARBA" id="ARBA00023002"/>
    </source>
</evidence>
<dbReference type="GO" id="GO:0006089">
    <property type="term" value="P:lactate metabolic process"/>
    <property type="evidence" value="ECO:0007669"/>
    <property type="project" value="TreeGrafter"/>
</dbReference>
<dbReference type="SUPFAM" id="SSF51735">
    <property type="entry name" value="NAD(P)-binding Rossmann-fold domains"/>
    <property type="match status" value="1"/>
</dbReference>
<evidence type="ECO:0000313" key="5">
    <source>
        <dbReference type="EMBL" id="GAI18362.1"/>
    </source>
</evidence>
<dbReference type="InterPro" id="IPR022383">
    <property type="entry name" value="Lactate/malate_DH_C"/>
</dbReference>
<feature type="domain" description="Lactate/malate dehydrogenase N-terminal" evidence="3">
    <location>
        <begin position="1"/>
        <end position="68"/>
    </location>
</feature>
<dbReference type="InterPro" id="IPR001557">
    <property type="entry name" value="L-lactate/malate_DH"/>
</dbReference>
<dbReference type="PANTHER" id="PTHR43128">
    <property type="entry name" value="L-2-HYDROXYCARBOXYLATE DEHYDROGENASE (NAD(P)(+))"/>
    <property type="match status" value="1"/>
</dbReference>
<dbReference type="CDD" id="cd01339">
    <property type="entry name" value="LDH-like_MDH"/>
    <property type="match status" value="1"/>
</dbReference>
<dbReference type="PANTHER" id="PTHR43128:SF16">
    <property type="entry name" value="L-LACTATE DEHYDROGENASE"/>
    <property type="match status" value="1"/>
</dbReference>
<dbReference type="NCBIfam" id="NF004863">
    <property type="entry name" value="PRK06223.1"/>
    <property type="match status" value="1"/>
</dbReference>
<sequence length="234" mass="25355">VITSGVSRKPGMTREELLQINMNIVTEVTRNVVSYSPNCIIIMVTNPLDAMTYLALRTSRFPKNRVMGLSGVLDTARLRSFIAAELNVSVEDVSACILGQHGEKMVILPRLCTVCGVPITQLLPQETINRLVERTLKAGAEIVGLLKTGSAFYAPSAGATQMVEAIILDKKQILPCATYLDGEYGIKDTVISVPVKLGKSGIEQIIELELTAEEKSALANSAQAVQELVKTIKR</sequence>
<protein>
    <recommendedName>
        <fullName evidence="6">Malate dehydrogenase</fullName>
    </recommendedName>
</protein>
<dbReference type="PRINTS" id="PR00086">
    <property type="entry name" value="LLDHDRGNASE"/>
</dbReference>
<evidence type="ECO:0008006" key="6">
    <source>
        <dbReference type="Google" id="ProtNLM"/>
    </source>
</evidence>
<feature type="non-terminal residue" evidence="5">
    <location>
        <position position="1"/>
    </location>
</feature>
<evidence type="ECO:0000256" key="2">
    <source>
        <dbReference type="ARBA" id="ARBA00023027"/>
    </source>
</evidence>
<name>X1LGB6_9ZZZZ</name>
<dbReference type="EMBL" id="BARV01022065">
    <property type="protein sequence ID" value="GAI18362.1"/>
    <property type="molecule type" value="Genomic_DNA"/>
</dbReference>
<dbReference type="FunFam" id="3.90.110.10:FF:000004">
    <property type="entry name" value="Malate dehydrogenase"/>
    <property type="match status" value="1"/>
</dbReference>
<dbReference type="Pfam" id="PF00056">
    <property type="entry name" value="Ldh_1_N"/>
    <property type="match status" value="1"/>
</dbReference>
<evidence type="ECO:0000259" key="3">
    <source>
        <dbReference type="Pfam" id="PF00056"/>
    </source>
</evidence>
<feature type="domain" description="Lactate/malate dehydrogenase C-terminal" evidence="4">
    <location>
        <begin position="73"/>
        <end position="231"/>
    </location>
</feature>
<dbReference type="InterPro" id="IPR001236">
    <property type="entry name" value="Lactate/malate_DH_N"/>
</dbReference>
<organism evidence="5">
    <name type="scientific">marine sediment metagenome</name>
    <dbReference type="NCBI Taxonomy" id="412755"/>
    <lineage>
        <taxon>unclassified sequences</taxon>
        <taxon>metagenomes</taxon>
        <taxon>ecological metagenomes</taxon>
    </lineage>
</organism>
<dbReference type="Gene3D" id="3.90.110.10">
    <property type="entry name" value="Lactate dehydrogenase/glycoside hydrolase, family 4, C-terminal"/>
    <property type="match status" value="1"/>
</dbReference>
<proteinExistence type="predicted"/>
<dbReference type="InterPro" id="IPR015955">
    <property type="entry name" value="Lactate_DH/Glyco_Ohase_4_C"/>
</dbReference>
<dbReference type="AlphaFoldDB" id="X1LGB6"/>
<evidence type="ECO:0000259" key="4">
    <source>
        <dbReference type="Pfam" id="PF02866"/>
    </source>
</evidence>
<gene>
    <name evidence="5" type="ORF">S06H3_36428</name>
</gene>